<proteinExistence type="predicted"/>
<evidence type="ECO:0000313" key="2">
    <source>
        <dbReference type="Proteomes" id="UP001176941"/>
    </source>
</evidence>
<name>A0ABN9A5Z1_RANTA</name>
<dbReference type="EMBL" id="OX459945">
    <property type="protein sequence ID" value="CAI9179339.1"/>
    <property type="molecule type" value="Genomic_DNA"/>
</dbReference>
<keyword evidence="2" id="KW-1185">Reference proteome</keyword>
<organism evidence="1 2">
    <name type="scientific">Rangifer tarandus platyrhynchus</name>
    <name type="common">Svalbard reindeer</name>
    <dbReference type="NCBI Taxonomy" id="3082113"/>
    <lineage>
        <taxon>Eukaryota</taxon>
        <taxon>Metazoa</taxon>
        <taxon>Chordata</taxon>
        <taxon>Craniata</taxon>
        <taxon>Vertebrata</taxon>
        <taxon>Euteleostomi</taxon>
        <taxon>Mammalia</taxon>
        <taxon>Eutheria</taxon>
        <taxon>Laurasiatheria</taxon>
        <taxon>Artiodactyla</taxon>
        <taxon>Ruminantia</taxon>
        <taxon>Pecora</taxon>
        <taxon>Cervidae</taxon>
        <taxon>Odocoileinae</taxon>
        <taxon>Rangifer</taxon>
    </lineage>
</organism>
<accession>A0ABN9A5Z1</accession>
<evidence type="ECO:0000313" key="1">
    <source>
        <dbReference type="EMBL" id="CAI9179339.1"/>
    </source>
</evidence>
<sequence>MGMRRGHLCRIGGVAEEFYLQRVPPEISIHNYVIHREVRESWVCDFGKARSTGVRTLAFVTLSLTLGHGFSNENSGYHQDCDTWRLRPQILFCSSPPQEPVQTYLTFTDVAAPLRAPVGPARVALQFHQPFEKTRTCS</sequence>
<dbReference type="Proteomes" id="UP001176941">
    <property type="component" value="Chromosome 9"/>
</dbReference>
<protein>
    <submittedName>
        <fullName evidence="1">Uncharacterized protein</fullName>
    </submittedName>
</protein>
<reference evidence="1" key="1">
    <citation type="submission" date="2023-04" db="EMBL/GenBank/DDBJ databases">
        <authorList>
            <consortium name="ELIXIR-Norway"/>
        </authorList>
    </citation>
    <scope>NUCLEOTIDE SEQUENCE [LARGE SCALE GENOMIC DNA]</scope>
</reference>
<gene>
    <name evidence="1" type="ORF">MRATA1EN1_LOCUS28301</name>
</gene>